<protein>
    <submittedName>
        <fullName evidence="6">Putative flavin-binding monooxygenase</fullName>
    </submittedName>
</protein>
<evidence type="ECO:0000256" key="4">
    <source>
        <dbReference type="ARBA" id="ARBA00023002"/>
    </source>
</evidence>
<evidence type="ECO:0000256" key="5">
    <source>
        <dbReference type="ARBA" id="ARBA00023033"/>
    </source>
</evidence>
<comment type="cofactor">
    <cofactor evidence="1">
        <name>FAD</name>
        <dbReference type="ChEBI" id="CHEBI:57692"/>
    </cofactor>
</comment>
<keyword evidence="4" id="KW-0560">Oxidoreductase</keyword>
<dbReference type="Pfam" id="PF00743">
    <property type="entry name" value="FMO-like"/>
    <property type="match status" value="1"/>
</dbReference>
<keyword evidence="5 6" id="KW-0503">Monooxygenase</keyword>
<dbReference type="GO" id="GO:0050660">
    <property type="term" value="F:flavin adenine dinucleotide binding"/>
    <property type="evidence" value="ECO:0007669"/>
    <property type="project" value="InterPro"/>
</dbReference>
<sequence>MSPTTSTTSVDVLILGAGISGLNSAYRIQTQAPKGTTYTILEARDQLGGTWDFFKYPGLRSDSDLHTFGFAWHPWTARIPIADGDSICTYLREAAAKYGLDKQIRFRHRATKTEWDSGTRRWRVTAGTPEGERVFEARWLVVGTGYYDYDKPLEAVIPGLQNFKGTIVHPQFWPTNLDYAGKRVVIIGSGATAVTLLPVLAETAARVTMLQRSPGYILALPQADPVGKLLHAILPQRVASWIDRMRFMLVAYSFYYFCRAWPGLAKAVLAKATAAQLPPGLPVKPHFEPRYNPWEQRLCLCPDGDFFQALRAGKADVATGVIREVKEGGVELMDGTFLPADVLVTATGLKILFAGGVELRADGERLEPGEKFMWKGVMMQDVPNASFVIGYPNASWTLGADATAQMTTRLLRMMKEKGAAAVVPRLDVEGMQPSAMLNLSSTYLEVAKDRMPKAGTVGQWRPRGNYFGDMWQAKYGDVVSGLEWVPEREEEVKVNGVKENGTNGHVRYSG</sequence>
<keyword evidence="7" id="KW-1185">Reference proteome</keyword>
<evidence type="ECO:0000313" key="7">
    <source>
        <dbReference type="Proteomes" id="UP000799640"/>
    </source>
</evidence>
<dbReference type="InterPro" id="IPR051820">
    <property type="entry name" value="FAD-binding_MO"/>
</dbReference>
<proteinExistence type="predicted"/>
<dbReference type="EMBL" id="ML996692">
    <property type="protein sequence ID" value="KAF2402057.1"/>
    <property type="molecule type" value="Genomic_DNA"/>
</dbReference>
<dbReference type="PRINTS" id="PR00411">
    <property type="entry name" value="PNDRDTASEI"/>
</dbReference>
<reference evidence="6" key="1">
    <citation type="journal article" date="2020" name="Stud. Mycol.">
        <title>101 Dothideomycetes genomes: a test case for predicting lifestyles and emergence of pathogens.</title>
        <authorList>
            <person name="Haridas S."/>
            <person name="Albert R."/>
            <person name="Binder M."/>
            <person name="Bloem J."/>
            <person name="Labutti K."/>
            <person name="Salamov A."/>
            <person name="Andreopoulos B."/>
            <person name="Baker S."/>
            <person name="Barry K."/>
            <person name="Bills G."/>
            <person name="Bluhm B."/>
            <person name="Cannon C."/>
            <person name="Castanera R."/>
            <person name="Culley D."/>
            <person name="Daum C."/>
            <person name="Ezra D."/>
            <person name="Gonzalez J."/>
            <person name="Henrissat B."/>
            <person name="Kuo A."/>
            <person name="Liang C."/>
            <person name="Lipzen A."/>
            <person name="Lutzoni F."/>
            <person name="Magnuson J."/>
            <person name="Mondo S."/>
            <person name="Nolan M."/>
            <person name="Ohm R."/>
            <person name="Pangilinan J."/>
            <person name="Park H.-J."/>
            <person name="Ramirez L."/>
            <person name="Alfaro M."/>
            <person name="Sun H."/>
            <person name="Tritt A."/>
            <person name="Yoshinaga Y."/>
            <person name="Zwiers L.-H."/>
            <person name="Turgeon B."/>
            <person name="Goodwin S."/>
            <person name="Spatafora J."/>
            <person name="Crous P."/>
            <person name="Grigoriev I."/>
        </authorList>
    </citation>
    <scope>NUCLEOTIDE SEQUENCE</scope>
    <source>
        <strain evidence="6">CBS 262.69</strain>
    </source>
</reference>
<evidence type="ECO:0000256" key="1">
    <source>
        <dbReference type="ARBA" id="ARBA00001974"/>
    </source>
</evidence>
<evidence type="ECO:0000256" key="2">
    <source>
        <dbReference type="ARBA" id="ARBA00022630"/>
    </source>
</evidence>
<evidence type="ECO:0000256" key="3">
    <source>
        <dbReference type="ARBA" id="ARBA00022827"/>
    </source>
</evidence>
<organism evidence="6 7">
    <name type="scientific">Trichodelitschia bisporula</name>
    <dbReference type="NCBI Taxonomy" id="703511"/>
    <lineage>
        <taxon>Eukaryota</taxon>
        <taxon>Fungi</taxon>
        <taxon>Dikarya</taxon>
        <taxon>Ascomycota</taxon>
        <taxon>Pezizomycotina</taxon>
        <taxon>Dothideomycetes</taxon>
        <taxon>Dothideomycetes incertae sedis</taxon>
        <taxon>Phaeotrichales</taxon>
        <taxon>Phaeotrichaceae</taxon>
        <taxon>Trichodelitschia</taxon>
    </lineage>
</organism>
<dbReference type="SUPFAM" id="SSF51905">
    <property type="entry name" value="FAD/NAD(P)-binding domain"/>
    <property type="match status" value="1"/>
</dbReference>
<dbReference type="AlphaFoldDB" id="A0A6G1I1V9"/>
<dbReference type="PANTHER" id="PTHR43872:SF1">
    <property type="entry name" value="MONOOXYGENASE, PUTATIVE (AFU_ORTHOLOGUE AFUA_8G02570)-RELATED"/>
    <property type="match status" value="1"/>
</dbReference>
<dbReference type="Gene3D" id="3.50.50.60">
    <property type="entry name" value="FAD/NAD(P)-binding domain"/>
    <property type="match status" value="2"/>
</dbReference>
<dbReference type="OrthoDB" id="66881at2759"/>
<keyword evidence="2" id="KW-0285">Flavoprotein</keyword>
<name>A0A6G1I1V9_9PEZI</name>
<evidence type="ECO:0000313" key="6">
    <source>
        <dbReference type="EMBL" id="KAF2402057.1"/>
    </source>
</evidence>
<dbReference type="PANTHER" id="PTHR43872">
    <property type="entry name" value="MONOOXYGENASE, PUTATIVE (AFU_ORTHOLOGUE AFUA_8G02570)-RELATED"/>
    <property type="match status" value="1"/>
</dbReference>
<dbReference type="InterPro" id="IPR036188">
    <property type="entry name" value="FAD/NAD-bd_sf"/>
</dbReference>
<dbReference type="Proteomes" id="UP000799640">
    <property type="component" value="Unassembled WGS sequence"/>
</dbReference>
<accession>A0A6G1I1V9</accession>
<dbReference type="GO" id="GO:0050661">
    <property type="term" value="F:NADP binding"/>
    <property type="evidence" value="ECO:0007669"/>
    <property type="project" value="InterPro"/>
</dbReference>
<gene>
    <name evidence="6" type="ORF">EJ06DRAFT_529185</name>
</gene>
<keyword evidence="3" id="KW-0274">FAD</keyword>
<dbReference type="GO" id="GO:0004499">
    <property type="term" value="F:N,N-dimethylaniline monooxygenase activity"/>
    <property type="evidence" value="ECO:0007669"/>
    <property type="project" value="InterPro"/>
</dbReference>
<dbReference type="InterPro" id="IPR020946">
    <property type="entry name" value="Flavin_mOase-like"/>
</dbReference>